<keyword evidence="5" id="KW-0413">Isomerase</keyword>
<dbReference type="InterPro" id="IPR029046">
    <property type="entry name" value="LolA/LolB/LppX"/>
</dbReference>
<keyword evidence="3" id="KW-1003">Cell membrane</keyword>
<comment type="subcellular location">
    <subcellularLocation>
        <location evidence="1">Cell envelope</location>
    </subcellularLocation>
</comment>
<dbReference type="PANTHER" id="PTHR45625:SF4">
    <property type="entry name" value="PEPTIDYLPROLYL ISOMERASE DOMAIN AND WD REPEAT-CONTAINING PROTEIN 1"/>
    <property type="match status" value="1"/>
</dbReference>
<evidence type="ECO:0000256" key="6">
    <source>
        <dbReference type="SAM" id="MobiDB-lite"/>
    </source>
</evidence>
<feature type="domain" description="PPIase cyclophilin-type" evidence="7">
    <location>
        <begin position="341"/>
        <end position="501"/>
    </location>
</feature>
<feature type="region of interest" description="Disordered" evidence="6">
    <location>
        <begin position="70"/>
        <end position="89"/>
    </location>
</feature>
<dbReference type="InterPro" id="IPR009830">
    <property type="entry name" value="LppX/LprAFG"/>
</dbReference>
<evidence type="ECO:0000256" key="4">
    <source>
        <dbReference type="ARBA" id="ARBA00023110"/>
    </source>
</evidence>
<dbReference type="EC" id="5.2.1.8" evidence="2"/>
<dbReference type="Pfam" id="PF07161">
    <property type="entry name" value="LppX_LprAFG"/>
    <property type="match status" value="1"/>
</dbReference>
<evidence type="ECO:0000256" key="2">
    <source>
        <dbReference type="ARBA" id="ARBA00013194"/>
    </source>
</evidence>
<feature type="compositionally biased region" description="Polar residues" evidence="6">
    <location>
        <begin position="35"/>
        <end position="50"/>
    </location>
</feature>
<dbReference type="PROSITE" id="PS50072">
    <property type="entry name" value="CSA_PPIASE_2"/>
    <property type="match status" value="1"/>
</dbReference>
<dbReference type="PANTHER" id="PTHR45625">
    <property type="entry name" value="PEPTIDYL-PROLYL CIS-TRANS ISOMERASE-RELATED"/>
    <property type="match status" value="1"/>
</dbReference>
<dbReference type="Pfam" id="PF00160">
    <property type="entry name" value="Pro_isomerase"/>
    <property type="match status" value="1"/>
</dbReference>
<feature type="region of interest" description="Disordered" evidence="6">
    <location>
        <begin position="479"/>
        <end position="501"/>
    </location>
</feature>
<evidence type="ECO:0000256" key="3">
    <source>
        <dbReference type="ARBA" id="ARBA00022475"/>
    </source>
</evidence>
<dbReference type="SUPFAM" id="SSF50891">
    <property type="entry name" value="Cyclophilin-like"/>
    <property type="match status" value="1"/>
</dbReference>
<evidence type="ECO:0000313" key="8">
    <source>
        <dbReference type="EMBL" id="SVA21375.1"/>
    </source>
</evidence>
<dbReference type="InterPro" id="IPR044666">
    <property type="entry name" value="Cyclophilin_A-like"/>
</dbReference>
<dbReference type="InterPro" id="IPR029000">
    <property type="entry name" value="Cyclophilin-like_dom_sf"/>
</dbReference>
<feature type="region of interest" description="Disordered" evidence="6">
    <location>
        <begin position="28"/>
        <end position="50"/>
    </location>
</feature>
<gene>
    <name evidence="8" type="ORF">METZ01_LOCUS74229</name>
</gene>
<keyword evidence="4" id="KW-0697">Rotamase</keyword>
<accession>A0A381TZF9</accession>
<dbReference type="EMBL" id="UINC01005445">
    <property type="protein sequence ID" value="SVA21375.1"/>
    <property type="molecule type" value="Genomic_DNA"/>
</dbReference>
<dbReference type="GO" id="GO:0003755">
    <property type="term" value="F:peptidyl-prolyl cis-trans isomerase activity"/>
    <property type="evidence" value="ECO:0007669"/>
    <property type="project" value="UniProtKB-KW"/>
</dbReference>
<keyword evidence="3" id="KW-0472">Membrane</keyword>
<evidence type="ECO:0000256" key="1">
    <source>
        <dbReference type="ARBA" id="ARBA00004196"/>
    </source>
</evidence>
<dbReference type="Gene3D" id="2.50.20.20">
    <property type="match status" value="1"/>
</dbReference>
<dbReference type="GO" id="GO:0030313">
    <property type="term" value="C:cell envelope"/>
    <property type="evidence" value="ECO:0007669"/>
    <property type="project" value="UniProtKB-SubCell"/>
</dbReference>
<dbReference type="PRINTS" id="PR00153">
    <property type="entry name" value="CSAPPISMRASE"/>
</dbReference>
<sequence>MKKHTHFQTVLIFLIIAMFFLPGCGGDSKEPPTPVSQVDSRSQATPSSVIMVGTPSSSALSPIQVPIDTPTPKPTAKAIVPSPTSEVAEDVDPISAGDVLASLDTALAEGYAYKSDLYMNMTVSFGEFEQEVPLSMEGDVSRDGDFQGRIDVSSSDTPQLMEVRVIEGRAFILFPDTDHWFEQPAPSSGQETINPSATISAIRSNIVDVVYEGPEIMGGVPSHHVQGGLNASSIGHLVPLLTGAAGDVDAHLWVESDTGRLVRLSMEGSVEGGPEVRGPSGEELAISIEVNISAWDFGKEVTIEIPELPPSPAAMSWTSPPEMQLEKGKDYKATIKIYGGGEIILDLLEEEAPVTVNNFVFLANEGYYDGITFHRVIPGFMAQGGDPTGTGSGGPGYMFENEFHTDARHDEAGVLSMANSGVQGGKGTNGSQFFITYVETSFLDGLNSDGSPKDCSIQGTSCHSVFGRILEGMEVLESITPRDPSQGGPSDVMESVTISTE</sequence>
<dbReference type="Gene3D" id="2.40.100.10">
    <property type="entry name" value="Cyclophilin-like"/>
    <property type="match status" value="1"/>
</dbReference>
<evidence type="ECO:0000256" key="5">
    <source>
        <dbReference type="ARBA" id="ARBA00023235"/>
    </source>
</evidence>
<dbReference type="CDD" id="cd00317">
    <property type="entry name" value="cyclophilin"/>
    <property type="match status" value="1"/>
</dbReference>
<evidence type="ECO:0000259" key="7">
    <source>
        <dbReference type="PROSITE" id="PS50072"/>
    </source>
</evidence>
<dbReference type="SUPFAM" id="SSF89392">
    <property type="entry name" value="Prokaryotic lipoproteins and lipoprotein localization factors"/>
    <property type="match status" value="1"/>
</dbReference>
<dbReference type="AlphaFoldDB" id="A0A381TZF9"/>
<protein>
    <recommendedName>
        <fullName evidence="2">peptidylprolyl isomerase</fullName>
        <ecNumber evidence="2">5.2.1.8</ecNumber>
    </recommendedName>
</protein>
<reference evidence="8" key="1">
    <citation type="submission" date="2018-05" db="EMBL/GenBank/DDBJ databases">
        <authorList>
            <person name="Lanie J.A."/>
            <person name="Ng W.-L."/>
            <person name="Kazmierczak K.M."/>
            <person name="Andrzejewski T.M."/>
            <person name="Davidsen T.M."/>
            <person name="Wayne K.J."/>
            <person name="Tettelin H."/>
            <person name="Glass J.I."/>
            <person name="Rusch D."/>
            <person name="Podicherti R."/>
            <person name="Tsui H.-C.T."/>
            <person name="Winkler M.E."/>
        </authorList>
    </citation>
    <scope>NUCLEOTIDE SEQUENCE</scope>
</reference>
<name>A0A381TZF9_9ZZZZ</name>
<dbReference type="InterPro" id="IPR002130">
    <property type="entry name" value="Cyclophilin-type_PPIase_dom"/>
</dbReference>
<organism evidence="8">
    <name type="scientific">marine metagenome</name>
    <dbReference type="NCBI Taxonomy" id="408172"/>
    <lineage>
        <taxon>unclassified sequences</taxon>
        <taxon>metagenomes</taxon>
        <taxon>ecological metagenomes</taxon>
    </lineage>
</organism>
<proteinExistence type="predicted"/>